<dbReference type="InterPro" id="IPR023459">
    <property type="entry name" value="Tscrpt_elong_fac_GreA/B_fam"/>
</dbReference>
<dbReference type="GO" id="GO:0032784">
    <property type="term" value="P:regulation of DNA-templated transcription elongation"/>
    <property type="evidence" value="ECO:0007669"/>
    <property type="project" value="InterPro"/>
</dbReference>
<dbReference type="GO" id="GO:0006354">
    <property type="term" value="P:DNA-templated transcription elongation"/>
    <property type="evidence" value="ECO:0007669"/>
    <property type="project" value="TreeGrafter"/>
</dbReference>
<organism evidence="3 4">
    <name type="scientific">Pigmentiphaga litoralis</name>
    <dbReference type="NCBI Taxonomy" id="516702"/>
    <lineage>
        <taxon>Bacteria</taxon>
        <taxon>Pseudomonadati</taxon>
        <taxon>Pseudomonadota</taxon>
        <taxon>Betaproteobacteria</taxon>
        <taxon>Burkholderiales</taxon>
        <taxon>Alcaligenaceae</taxon>
        <taxon>Pigmentiphaga</taxon>
    </lineage>
</organism>
<comment type="caution">
    <text evidence="3">The sequence shown here is derived from an EMBL/GenBank/DDBJ whole genome shotgun (WGS) entry which is preliminary data.</text>
</comment>
<dbReference type="Gene3D" id="1.10.286.20">
    <property type="match status" value="1"/>
</dbReference>
<keyword evidence="3" id="KW-0808">Transferase</keyword>
<dbReference type="Pfam" id="PF14760">
    <property type="entry name" value="Rnk_N"/>
    <property type="match status" value="1"/>
</dbReference>
<accession>A0A7Y9IQ59</accession>
<dbReference type="RefSeq" id="WP_179582424.1">
    <property type="nucleotide sequence ID" value="NZ_JACBYR010000001.1"/>
</dbReference>
<dbReference type="NCBIfam" id="NF004396">
    <property type="entry name" value="PRK05753.1"/>
    <property type="match status" value="1"/>
</dbReference>
<dbReference type="InterPro" id="IPR036953">
    <property type="entry name" value="GreA/GreB_C_sf"/>
</dbReference>
<dbReference type="PANTHER" id="PTHR30437">
    <property type="entry name" value="TRANSCRIPTION ELONGATION FACTOR GREA"/>
    <property type="match status" value="1"/>
</dbReference>
<dbReference type="GO" id="GO:0016301">
    <property type="term" value="F:kinase activity"/>
    <property type="evidence" value="ECO:0007669"/>
    <property type="project" value="UniProtKB-KW"/>
</dbReference>
<evidence type="ECO:0000259" key="1">
    <source>
        <dbReference type="Pfam" id="PF01272"/>
    </source>
</evidence>
<keyword evidence="4" id="KW-1185">Reference proteome</keyword>
<gene>
    <name evidence="3" type="ORF">FHW18_000173</name>
</gene>
<dbReference type="InterPro" id="IPR029462">
    <property type="entry name" value="Rnk_N"/>
</dbReference>
<keyword evidence="3" id="KW-0418">Kinase</keyword>
<feature type="domain" description="Transcription elongation factor GreA/GreB C-terminal" evidence="1">
    <location>
        <begin position="57"/>
        <end position="131"/>
    </location>
</feature>
<dbReference type="InterPro" id="IPR001437">
    <property type="entry name" value="Tscrpt_elong_fac_GreA/B_C"/>
</dbReference>
<protein>
    <submittedName>
        <fullName evidence="3">Regulator of nucleoside diphosphate kinase</fullName>
    </submittedName>
</protein>
<reference evidence="3 4" key="1">
    <citation type="submission" date="2020-07" db="EMBL/GenBank/DDBJ databases">
        <title>Genomic Encyclopedia of Type Strains, Phase IV (KMG-V): Genome sequencing to study the core and pangenomes of soil and plant-associated prokaryotes.</title>
        <authorList>
            <person name="Whitman W."/>
        </authorList>
    </citation>
    <scope>NUCLEOTIDE SEQUENCE [LARGE SCALE GENOMIC DNA]</scope>
    <source>
        <strain evidence="3 4">SAS40</strain>
    </source>
</reference>
<dbReference type="Proteomes" id="UP000542125">
    <property type="component" value="Unassembled WGS sequence"/>
</dbReference>
<proteinExistence type="predicted"/>
<dbReference type="EMBL" id="JACBYR010000001">
    <property type="protein sequence ID" value="NYE80902.1"/>
    <property type="molecule type" value="Genomic_DNA"/>
</dbReference>
<dbReference type="AlphaFoldDB" id="A0A7Y9IQ59"/>
<dbReference type="Pfam" id="PF01272">
    <property type="entry name" value="GreA_GreB"/>
    <property type="match status" value="1"/>
</dbReference>
<dbReference type="PANTHER" id="PTHR30437:SF5">
    <property type="entry name" value="REGULATOR OF NUCLEOSIDE DIPHOSPHATE KINASE"/>
    <property type="match status" value="1"/>
</dbReference>
<name>A0A7Y9IQ59_9BURK</name>
<dbReference type="SUPFAM" id="SSF54534">
    <property type="entry name" value="FKBP-like"/>
    <property type="match status" value="1"/>
</dbReference>
<dbReference type="Gene3D" id="3.10.50.30">
    <property type="entry name" value="Transcription elongation factor, GreA/GreB, C-terminal domain"/>
    <property type="match status" value="1"/>
</dbReference>
<sequence length="143" mass="15127">MSPTATQVAAPTFITVTELDYVRLNSLIASLGDASPAIERLEEALDQADQVPSDTIPGDVITMHTQVRVQDMDGGDVRTLTLCYPKEADPTKGNVSVLSPIGASLLGSRAPGRVSWLAPDGAEHALDVVEIVFQPEAHGDYTA</sequence>
<evidence type="ECO:0000259" key="2">
    <source>
        <dbReference type="Pfam" id="PF14760"/>
    </source>
</evidence>
<evidence type="ECO:0000313" key="4">
    <source>
        <dbReference type="Proteomes" id="UP000542125"/>
    </source>
</evidence>
<dbReference type="GO" id="GO:0070063">
    <property type="term" value="F:RNA polymerase binding"/>
    <property type="evidence" value="ECO:0007669"/>
    <property type="project" value="InterPro"/>
</dbReference>
<evidence type="ECO:0000313" key="3">
    <source>
        <dbReference type="EMBL" id="NYE80902.1"/>
    </source>
</evidence>
<dbReference type="GO" id="GO:0003677">
    <property type="term" value="F:DNA binding"/>
    <property type="evidence" value="ECO:0007669"/>
    <property type="project" value="InterPro"/>
</dbReference>
<feature type="domain" description="Regulator of nucleoside diphosphate kinase N-terminal" evidence="2">
    <location>
        <begin position="14"/>
        <end position="51"/>
    </location>
</feature>